<dbReference type="RefSeq" id="WP_265126299.1">
    <property type="nucleotide sequence ID" value="NZ_JAPCHY010000002.1"/>
</dbReference>
<protein>
    <recommendedName>
        <fullName evidence="1">DUF7716 domain-containing protein</fullName>
    </recommendedName>
</protein>
<evidence type="ECO:0000313" key="2">
    <source>
        <dbReference type="EMBL" id="MCW4471340.1"/>
    </source>
</evidence>
<sequence>MIRLLDLRQTLDAFAACNDDDEVWGSFGWVHASGGNLLEARFWLPPDEETAFDDDGEVPAAARALGLSTYLEPATFADVLDVQKRQRPLSVLEDYARALEHYAEYDAFLQVEGIDEALDAAPVAEQDAARAAGVGPGIFASFDLVLAACPDGQVKLVAQRAARLLEIPVGEALARCRALPLVLGERLDRRRAEAIDADFAALGVPLLVRGYKPFPWSQTPALPARSAGIIPAPATPAAAP</sequence>
<reference evidence="2 3" key="1">
    <citation type="submission" date="2022-10" db="EMBL/GenBank/DDBJ databases">
        <title>Xanthomonas sp. H13-6.</title>
        <authorList>
            <person name="Liu X."/>
            <person name="Deng Z."/>
            <person name="Jiang Y."/>
            <person name="Yu T."/>
            <person name="Ai J."/>
        </authorList>
    </citation>
    <scope>NUCLEOTIDE SEQUENCE [LARGE SCALE GENOMIC DNA]</scope>
    <source>
        <strain evidence="2 3">H13-6</strain>
    </source>
</reference>
<dbReference type="Proteomes" id="UP001209922">
    <property type="component" value="Unassembled WGS sequence"/>
</dbReference>
<gene>
    <name evidence="2" type="ORF">OK345_02330</name>
</gene>
<evidence type="ECO:0000259" key="1">
    <source>
        <dbReference type="Pfam" id="PF24832"/>
    </source>
</evidence>
<feature type="domain" description="DUF7716" evidence="1">
    <location>
        <begin position="50"/>
        <end position="110"/>
    </location>
</feature>
<dbReference type="Pfam" id="PF24832">
    <property type="entry name" value="DUF7716"/>
    <property type="match status" value="1"/>
</dbReference>
<accession>A0ABT3JSD5</accession>
<dbReference type="EMBL" id="JAPCHY010000002">
    <property type="protein sequence ID" value="MCW4471340.1"/>
    <property type="molecule type" value="Genomic_DNA"/>
</dbReference>
<comment type="caution">
    <text evidence="2">The sequence shown here is derived from an EMBL/GenBank/DDBJ whole genome shotgun (WGS) entry which is preliminary data.</text>
</comment>
<name>A0ABT3JSD5_9XANT</name>
<proteinExistence type="predicted"/>
<evidence type="ECO:0000313" key="3">
    <source>
        <dbReference type="Proteomes" id="UP001209922"/>
    </source>
</evidence>
<dbReference type="InterPro" id="IPR056133">
    <property type="entry name" value="DUF7716"/>
</dbReference>
<organism evidence="2 3">
    <name type="scientific">Xanthomonas chitinilytica</name>
    <dbReference type="NCBI Taxonomy" id="2989819"/>
    <lineage>
        <taxon>Bacteria</taxon>
        <taxon>Pseudomonadati</taxon>
        <taxon>Pseudomonadota</taxon>
        <taxon>Gammaproteobacteria</taxon>
        <taxon>Lysobacterales</taxon>
        <taxon>Lysobacteraceae</taxon>
        <taxon>Xanthomonas</taxon>
    </lineage>
</organism>
<keyword evidence="3" id="KW-1185">Reference proteome</keyword>